<evidence type="ECO:0000313" key="9">
    <source>
        <dbReference type="EMBL" id="GAA4801258.1"/>
    </source>
</evidence>
<reference evidence="10" key="1">
    <citation type="journal article" date="2019" name="Int. J. Syst. Evol. Microbiol.">
        <title>The Global Catalogue of Microorganisms (GCM) 10K type strain sequencing project: providing services to taxonomists for standard genome sequencing and annotation.</title>
        <authorList>
            <consortium name="The Broad Institute Genomics Platform"/>
            <consortium name="The Broad Institute Genome Sequencing Center for Infectious Disease"/>
            <person name="Wu L."/>
            <person name="Ma J."/>
        </authorList>
    </citation>
    <scope>NUCLEOTIDE SEQUENCE [LARGE SCALE GENOMIC DNA]</scope>
    <source>
        <strain evidence="10">JCM 18200</strain>
    </source>
</reference>
<dbReference type="InterPro" id="IPR004852">
    <property type="entry name" value="Di-haem_cyt_c_peroxidsae"/>
</dbReference>
<keyword evidence="10" id="KW-1185">Reference proteome</keyword>
<evidence type="ECO:0000256" key="5">
    <source>
        <dbReference type="ARBA" id="ARBA00023002"/>
    </source>
</evidence>
<evidence type="ECO:0000259" key="8">
    <source>
        <dbReference type="PROSITE" id="PS51007"/>
    </source>
</evidence>
<dbReference type="GO" id="GO:0004601">
    <property type="term" value="F:peroxidase activity"/>
    <property type="evidence" value="ECO:0007669"/>
    <property type="project" value="UniProtKB-KW"/>
</dbReference>
<keyword evidence="4" id="KW-0732">Signal</keyword>
<dbReference type="Pfam" id="PF03150">
    <property type="entry name" value="CCP_MauG"/>
    <property type="match status" value="1"/>
</dbReference>
<evidence type="ECO:0000256" key="4">
    <source>
        <dbReference type="ARBA" id="ARBA00022729"/>
    </source>
</evidence>
<keyword evidence="9" id="KW-0575">Peroxidase</keyword>
<dbReference type="InterPro" id="IPR036909">
    <property type="entry name" value="Cyt_c-like_dom_sf"/>
</dbReference>
<dbReference type="Gene3D" id="1.10.760.10">
    <property type="entry name" value="Cytochrome c-like domain"/>
    <property type="match status" value="2"/>
</dbReference>
<keyword evidence="6 7" id="KW-0408">Iron</keyword>
<evidence type="ECO:0000313" key="10">
    <source>
        <dbReference type="Proteomes" id="UP001501411"/>
    </source>
</evidence>
<name>A0ABP9BVW2_9SPHI</name>
<dbReference type="PANTHER" id="PTHR30600:SF10">
    <property type="entry name" value="BLL6722 PROTEIN"/>
    <property type="match status" value="1"/>
</dbReference>
<protein>
    <submittedName>
        <fullName evidence="9">Cytochrome c peroxidase</fullName>
    </submittedName>
</protein>
<dbReference type="Proteomes" id="UP001501411">
    <property type="component" value="Unassembled WGS sequence"/>
</dbReference>
<organism evidence="9 10">
    <name type="scientific">Olivibacter ginsenosidimutans</name>
    <dbReference type="NCBI Taxonomy" id="1176537"/>
    <lineage>
        <taxon>Bacteria</taxon>
        <taxon>Pseudomonadati</taxon>
        <taxon>Bacteroidota</taxon>
        <taxon>Sphingobacteriia</taxon>
        <taxon>Sphingobacteriales</taxon>
        <taxon>Sphingobacteriaceae</taxon>
        <taxon>Olivibacter</taxon>
    </lineage>
</organism>
<dbReference type="InterPro" id="IPR051395">
    <property type="entry name" value="Cytochrome_c_Peroxidase/MauG"/>
</dbReference>
<dbReference type="InterPro" id="IPR038352">
    <property type="entry name" value="Imelysin_sf"/>
</dbReference>
<comment type="subcellular location">
    <subcellularLocation>
        <location evidence="1">Cell envelope</location>
    </subcellularLocation>
</comment>
<proteinExistence type="predicted"/>
<dbReference type="InterPro" id="IPR009056">
    <property type="entry name" value="Cyt_c-like_dom"/>
</dbReference>
<comment type="caution">
    <text evidence="9">The sequence shown here is derived from an EMBL/GenBank/DDBJ whole genome shotgun (WGS) entry which is preliminary data.</text>
</comment>
<keyword evidence="5" id="KW-0560">Oxidoreductase</keyword>
<evidence type="ECO:0000256" key="2">
    <source>
        <dbReference type="ARBA" id="ARBA00022617"/>
    </source>
</evidence>
<evidence type="ECO:0000256" key="1">
    <source>
        <dbReference type="ARBA" id="ARBA00004196"/>
    </source>
</evidence>
<dbReference type="Gene3D" id="1.20.1420.20">
    <property type="entry name" value="M75 peptidase, HXXE motif"/>
    <property type="match status" value="1"/>
</dbReference>
<keyword evidence="2 7" id="KW-0349">Heme</keyword>
<keyword evidence="3 7" id="KW-0479">Metal-binding</keyword>
<dbReference type="EMBL" id="BAABIQ010000041">
    <property type="protein sequence ID" value="GAA4801258.1"/>
    <property type="molecule type" value="Genomic_DNA"/>
</dbReference>
<dbReference type="PANTHER" id="PTHR30600">
    <property type="entry name" value="CYTOCHROME C PEROXIDASE-RELATED"/>
    <property type="match status" value="1"/>
</dbReference>
<dbReference type="SUPFAM" id="SSF46626">
    <property type="entry name" value="Cytochrome c"/>
    <property type="match status" value="2"/>
</dbReference>
<evidence type="ECO:0000256" key="3">
    <source>
        <dbReference type="ARBA" id="ARBA00022723"/>
    </source>
</evidence>
<feature type="domain" description="Cytochrome c" evidence="8">
    <location>
        <begin position="442"/>
        <end position="582"/>
    </location>
</feature>
<accession>A0ABP9BVW2</accession>
<gene>
    <name evidence="9" type="ORF">GCM10023231_32530</name>
</gene>
<evidence type="ECO:0000256" key="6">
    <source>
        <dbReference type="ARBA" id="ARBA00023004"/>
    </source>
</evidence>
<feature type="domain" description="Cytochrome c" evidence="8">
    <location>
        <begin position="286"/>
        <end position="423"/>
    </location>
</feature>
<evidence type="ECO:0000256" key="7">
    <source>
        <dbReference type="PROSITE-ProRule" id="PRU00433"/>
    </source>
</evidence>
<dbReference type="PROSITE" id="PS51007">
    <property type="entry name" value="CYTC"/>
    <property type="match status" value="2"/>
</dbReference>
<sequence length="587" mass="67156">MIYWFCSCEQAKESREQIIEREVLSQVEHFTALVEHQFIPAVQGAANQDELQKLFLELRFNYKSMEWAVEYFTGSTSRFVNGPPVEEISLTGLYVFQPEGLQVMEDLLFPTYDKQNRQALLHYSQLLLEKCDAYRAYFANIPIADWQVLDAAKQEVFRILTLGITGFDNPLTLRSMEESAICLERLNLVLKPYMEEAKTDSLRNLISSGAQYLRKHPDFNSFDRAYFIRNYGNPMTASLTDLAEKLSIRFIQYNRLLRQDARTLFDKRAFDVNAYTPGVGYRVTEKRKELGKKLFFDPVLSDGHGRSCASCHQPDKAFTDGLVKNTILDHPKPLLRNTPTLLNAALQPMQFYDLRALSLEDQVSDVVHNNDEMHGSLRKAAQILWLDTTYRRSFTVAYPKKQRKSIDTLEIVNAISSYIRGLSELNSRFDQYMRGNTHAMQPQEIEGFNLFMGKAKCATCHFMPLFNGAVPPKFYTMDAEVIGVPQTADAKVIDPDLGRYKIMPFESLRHAFKTVTVRNVSKTAPYMHNGIFKTLDEVIDFYNNGGGEGMGITVANQTLSPDSLHLTKEEINQLKAFMNSLDNNGQR</sequence>